<organism evidence="3 4">
    <name type="scientific">Lasius niger</name>
    <name type="common">Black garden ant</name>
    <dbReference type="NCBI Taxonomy" id="67767"/>
    <lineage>
        <taxon>Eukaryota</taxon>
        <taxon>Metazoa</taxon>
        <taxon>Ecdysozoa</taxon>
        <taxon>Arthropoda</taxon>
        <taxon>Hexapoda</taxon>
        <taxon>Insecta</taxon>
        <taxon>Pterygota</taxon>
        <taxon>Neoptera</taxon>
        <taxon>Endopterygota</taxon>
        <taxon>Hymenoptera</taxon>
        <taxon>Apocrita</taxon>
        <taxon>Aculeata</taxon>
        <taxon>Formicoidea</taxon>
        <taxon>Formicidae</taxon>
        <taxon>Formicinae</taxon>
        <taxon>Lasius</taxon>
        <taxon>Lasius</taxon>
    </lineage>
</organism>
<evidence type="ECO:0000313" key="3">
    <source>
        <dbReference type="EMBL" id="KMQ93379.1"/>
    </source>
</evidence>
<keyword evidence="4" id="KW-1185">Reference proteome</keyword>
<gene>
    <name evidence="3" type="ORF">RF55_6523</name>
</gene>
<evidence type="ECO:0000256" key="1">
    <source>
        <dbReference type="SAM" id="Coils"/>
    </source>
</evidence>
<evidence type="ECO:0000256" key="2">
    <source>
        <dbReference type="SAM" id="MobiDB-lite"/>
    </source>
</evidence>
<dbReference type="PaxDb" id="67767-A0A0J7KT18"/>
<reference evidence="3 4" key="1">
    <citation type="submission" date="2015-04" db="EMBL/GenBank/DDBJ databases">
        <title>Lasius niger genome sequencing.</title>
        <authorList>
            <person name="Konorov E.A."/>
            <person name="Nikitin M.A."/>
            <person name="Kirill M.V."/>
            <person name="Chang P."/>
        </authorList>
    </citation>
    <scope>NUCLEOTIDE SEQUENCE [LARGE SCALE GENOMIC DNA]</scope>
    <source>
        <tissue evidence="3">Whole</tissue>
    </source>
</reference>
<keyword evidence="1" id="KW-0175">Coiled coil</keyword>
<accession>A0A0J7KT18</accession>
<dbReference type="OrthoDB" id="441971at2759"/>
<sequence>MGTELPMTLSQSPKPTYTYDDYAQELKEKLRASQVTKEHLKNEKIKAKENYDKKTKNATFKVGEKVFLHDETMRRGRSRNLDSLWIEPYMITEKNSDVNYTIKMGRKTIRVNIQGSDARQLLARATRLDHDQVQPSQEEAADGDHEPNPERGREADQSLNPEPRESQSHVEESEKRSLVAWSTCTKTELDTREPFLIAKFATEPGIYFEKIGQMNQAKSTWKMVITVDVKAMDQRY</sequence>
<protein>
    <submittedName>
        <fullName evidence="3">Retrovirus-like pol polyprotein</fullName>
    </submittedName>
</protein>
<dbReference type="Proteomes" id="UP000036403">
    <property type="component" value="Unassembled WGS sequence"/>
</dbReference>
<feature type="region of interest" description="Disordered" evidence="2">
    <location>
        <begin position="128"/>
        <end position="177"/>
    </location>
</feature>
<dbReference type="AlphaFoldDB" id="A0A0J7KT18"/>
<feature type="compositionally biased region" description="Basic and acidic residues" evidence="2">
    <location>
        <begin position="142"/>
        <end position="177"/>
    </location>
</feature>
<proteinExistence type="predicted"/>
<dbReference type="EMBL" id="LBMM01003562">
    <property type="protein sequence ID" value="KMQ93379.1"/>
    <property type="molecule type" value="Genomic_DNA"/>
</dbReference>
<evidence type="ECO:0000313" key="4">
    <source>
        <dbReference type="Proteomes" id="UP000036403"/>
    </source>
</evidence>
<feature type="coiled-coil region" evidence="1">
    <location>
        <begin position="23"/>
        <end position="57"/>
    </location>
</feature>
<name>A0A0J7KT18_LASNI</name>
<comment type="caution">
    <text evidence="3">The sequence shown here is derived from an EMBL/GenBank/DDBJ whole genome shotgun (WGS) entry which is preliminary data.</text>
</comment>